<dbReference type="InterPro" id="IPR010982">
    <property type="entry name" value="Lambda_DNA-bd_dom_sf"/>
</dbReference>
<dbReference type="RefSeq" id="WP_141177225.1">
    <property type="nucleotide sequence ID" value="NZ_JBHUFX010000034.1"/>
</dbReference>
<dbReference type="AlphaFoldDB" id="A0A506V5W5"/>
<dbReference type="GO" id="GO:0003677">
    <property type="term" value="F:DNA binding"/>
    <property type="evidence" value="ECO:0007669"/>
    <property type="project" value="InterPro"/>
</dbReference>
<evidence type="ECO:0000313" key="4">
    <source>
        <dbReference type="Proteomes" id="UP000319523"/>
    </source>
</evidence>
<dbReference type="Pfam" id="PF07022">
    <property type="entry name" value="Phage_CI_repr"/>
    <property type="match status" value="1"/>
</dbReference>
<keyword evidence="4" id="KW-1185">Reference proteome</keyword>
<evidence type="ECO:0000259" key="1">
    <source>
        <dbReference type="Pfam" id="PF07022"/>
    </source>
</evidence>
<dbReference type="InterPro" id="IPR010744">
    <property type="entry name" value="Phage_CI_N"/>
</dbReference>
<dbReference type="OrthoDB" id="7067028at2"/>
<proteinExistence type="predicted"/>
<evidence type="ECO:0000313" key="3">
    <source>
        <dbReference type="EMBL" id="TPW41067.1"/>
    </source>
</evidence>
<dbReference type="GO" id="GO:0051259">
    <property type="term" value="P:protein complex oligomerization"/>
    <property type="evidence" value="ECO:0007669"/>
    <property type="project" value="InterPro"/>
</dbReference>
<dbReference type="Gene3D" id="2.10.109.10">
    <property type="entry name" value="Umud Fragment, subunit A"/>
    <property type="match status" value="1"/>
</dbReference>
<comment type="caution">
    <text evidence="3">The sequence shown here is derived from an EMBL/GenBank/DDBJ whole genome shotgun (WGS) entry which is preliminary data.</text>
</comment>
<sequence>MAFNITSTNEQVLDRICEVYGFHQKVQLARHFDIAASSLQNRYTREHISFDFAALCALETGASLMWILTGQGERFPGKGDLSADKSEVCRLEKFTLSEGELVKTGSFAIDRSVISKATAQVQCIESDGTLFFVEQSTALSDGLKLVDIDGTVSIREIAVLPGKKLHVTGGRVPFECATTDIGVLGRVIGSYNETN</sequence>
<gene>
    <name evidence="3" type="ORF">FKM52_16380</name>
</gene>
<reference evidence="3 4" key="1">
    <citation type="submission" date="2019-06" db="EMBL/GenBank/DDBJ databases">
        <authorList>
            <person name="Yang Y."/>
        </authorList>
    </citation>
    <scope>NUCLEOTIDE SEQUENCE [LARGE SCALE GENOMIC DNA]</scope>
    <source>
        <strain evidence="3 4">BIT-26</strain>
    </source>
</reference>
<name>A0A506V5W5_9GAMM</name>
<dbReference type="Pfam" id="PF16452">
    <property type="entry name" value="Phage_CI_C"/>
    <property type="match status" value="1"/>
</dbReference>
<protein>
    <submittedName>
        <fullName evidence="3">Phage repressor protein CI</fullName>
    </submittedName>
</protein>
<dbReference type="EMBL" id="VHQI01000010">
    <property type="protein sequence ID" value="TPW41067.1"/>
    <property type="molecule type" value="Genomic_DNA"/>
</dbReference>
<organism evidence="3 4">
    <name type="scientific">Mixta tenebrionis</name>
    <dbReference type="NCBI Taxonomy" id="2562439"/>
    <lineage>
        <taxon>Bacteria</taxon>
        <taxon>Pseudomonadati</taxon>
        <taxon>Pseudomonadota</taxon>
        <taxon>Gammaproteobacteria</taxon>
        <taxon>Enterobacterales</taxon>
        <taxon>Erwiniaceae</taxon>
        <taxon>Mixta</taxon>
    </lineage>
</organism>
<accession>A0A506V5W5</accession>
<dbReference type="InterPro" id="IPR032499">
    <property type="entry name" value="Phage_CI_C"/>
</dbReference>
<dbReference type="GO" id="GO:0045892">
    <property type="term" value="P:negative regulation of DNA-templated transcription"/>
    <property type="evidence" value="ECO:0007669"/>
    <property type="project" value="InterPro"/>
</dbReference>
<dbReference type="Proteomes" id="UP000319523">
    <property type="component" value="Unassembled WGS sequence"/>
</dbReference>
<dbReference type="Gene3D" id="1.10.260.40">
    <property type="entry name" value="lambda repressor-like DNA-binding domains"/>
    <property type="match status" value="1"/>
</dbReference>
<feature type="domain" description="Bacteriophage CI repressor C-terminal" evidence="2">
    <location>
        <begin position="93"/>
        <end position="188"/>
    </location>
</feature>
<evidence type="ECO:0000259" key="2">
    <source>
        <dbReference type="Pfam" id="PF16452"/>
    </source>
</evidence>
<feature type="domain" description="Bacteriophage CI repressor N-terminal" evidence="1">
    <location>
        <begin position="11"/>
        <end position="74"/>
    </location>
</feature>